<keyword evidence="2" id="KW-0472">Membrane</keyword>
<organism evidence="3 4">
    <name type="scientific">Amycolatopsis arida</name>
    <dbReference type="NCBI Taxonomy" id="587909"/>
    <lineage>
        <taxon>Bacteria</taxon>
        <taxon>Bacillati</taxon>
        <taxon>Actinomycetota</taxon>
        <taxon>Actinomycetes</taxon>
        <taxon>Pseudonocardiales</taxon>
        <taxon>Pseudonocardiaceae</taxon>
        <taxon>Amycolatopsis</taxon>
    </lineage>
</organism>
<feature type="transmembrane region" description="Helical" evidence="2">
    <location>
        <begin position="38"/>
        <end position="59"/>
    </location>
</feature>
<evidence type="ECO:0000256" key="1">
    <source>
        <dbReference type="SAM" id="MobiDB-lite"/>
    </source>
</evidence>
<dbReference type="AlphaFoldDB" id="A0A1I6AA02"/>
<dbReference type="STRING" id="587909.SAMN05421810_111212"/>
<feature type="transmembrane region" description="Helical" evidence="2">
    <location>
        <begin position="142"/>
        <end position="159"/>
    </location>
</feature>
<evidence type="ECO:0000256" key="2">
    <source>
        <dbReference type="SAM" id="Phobius"/>
    </source>
</evidence>
<accession>A0A1I6AA02</accession>
<keyword evidence="2" id="KW-1133">Transmembrane helix</keyword>
<feature type="transmembrane region" description="Helical" evidence="2">
    <location>
        <begin position="89"/>
        <end position="108"/>
    </location>
</feature>
<keyword evidence="2" id="KW-0812">Transmembrane</keyword>
<dbReference type="Proteomes" id="UP000198727">
    <property type="component" value="Unassembled WGS sequence"/>
</dbReference>
<feature type="region of interest" description="Disordered" evidence="1">
    <location>
        <begin position="1"/>
        <end position="30"/>
    </location>
</feature>
<gene>
    <name evidence="3" type="ORF">SAMN05421810_111212</name>
</gene>
<keyword evidence="4" id="KW-1185">Reference proteome</keyword>
<dbReference type="RefSeq" id="WP_092535704.1">
    <property type="nucleotide sequence ID" value="NZ_FOWW01000011.1"/>
</dbReference>
<feature type="transmembrane region" description="Helical" evidence="2">
    <location>
        <begin position="120"/>
        <end position="136"/>
    </location>
</feature>
<name>A0A1I6AA02_9PSEU</name>
<dbReference type="EMBL" id="FOWW01000011">
    <property type="protein sequence ID" value="SFQ65538.1"/>
    <property type="molecule type" value="Genomic_DNA"/>
</dbReference>
<protein>
    <submittedName>
        <fullName evidence="3">Uncharacterized protein</fullName>
    </submittedName>
</protein>
<proteinExistence type="predicted"/>
<feature type="compositionally biased region" description="Pro residues" evidence="1">
    <location>
        <begin position="20"/>
        <end position="30"/>
    </location>
</feature>
<feature type="compositionally biased region" description="Basic and acidic residues" evidence="1">
    <location>
        <begin position="9"/>
        <end position="19"/>
    </location>
</feature>
<reference evidence="4" key="1">
    <citation type="submission" date="2016-10" db="EMBL/GenBank/DDBJ databases">
        <authorList>
            <person name="Varghese N."/>
            <person name="Submissions S."/>
        </authorList>
    </citation>
    <scope>NUCLEOTIDE SEQUENCE [LARGE SCALE GENOMIC DNA]</scope>
    <source>
        <strain evidence="4">CGMCC 4.5579</strain>
    </source>
</reference>
<evidence type="ECO:0000313" key="3">
    <source>
        <dbReference type="EMBL" id="SFQ65538.1"/>
    </source>
</evidence>
<sequence length="174" mass="18962">MSTPEESDDERRARGRAPEPRLPGDPPATVDPPTPVNVAFGLWIASGLVMVIGYLVVLMNKEAVIAELVRQTRDARITEEQIASGTTTFLWAIFIGAMAFAGLFALFGYKAREGTRSARTVLTVLAAVTIVFQFTLFGHRLIASLSALLAIIALVLMYLPSVRDYFPKVPKSLP</sequence>
<dbReference type="OrthoDB" id="3690922at2"/>
<evidence type="ECO:0000313" key="4">
    <source>
        <dbReference type="Proteomes" id="UP000198727"/>
    </source>
</evidence>